<evidence type="ECO:0000256" key="3">
    <source>
        <dbReference type="ARBA" id="ARBA00022525"/>
    </source>
</evidence>
<dbReference type="Pfam" id="PF00711">
    <property type="entry name" value="Defensin_beta"/>
    <property type="match status" value="1"/>
</dbReference>
<feature type="chain" id="PRO_5018258070" description="Beta-defensin 1" evidence="13">
    <location>
        <begin position="24"/>
        <end position="68"/>
    </location>
</feature>
<evidence type="ECO:0000256" key="2">
    <source>
        <dbReference type="ARBA" id="ARBA00007371"/>
    </source>
</evidence>
<evidence type="ECO:0000259" key="14">
    <source>
        <dbReference type="Pfam" id="PF00711"/>
    </source>
</evidence>
<dbReference type="PANTHER" id="PTHR21388">
    <property type="entry name" value="BETA-DEFENSIN-RELATED"/>
    <property type="match status" value="1"/>
</dbReference>
<dbReference type="GO" id="GO:0031731">
    <property type="term" value="F:CCR6 chemokine receptor binding"/>
    <property type="evidence" value="ECO:0007669"/>
    <property type="project" value="TreeGrafter"/>
</dbReference>
<feature type="signal peptide" evidence="13">
    <location>
        <begin position="1"/>
        <end position="23"/>
    </location>
</feature>
<evidence type="ECO:0000256" key="12">
    <source>
        <dbReference type="ARBA" id="ARBA00041630"/>
    </source>
</evidence>
<evidence type="ECO:0000256" key="8">
    <source>
        <dbReference type="ARBA" id="ARBA00023157"/>
    </source>
</evidence>
<evidence type="ECO:0000256" key="7">
    <source>
        <dbReference type="ARBA" id="ARBA00023022"/>
    </source>
</evidence>
<sequence length="68" mass="7260">MGTPYLLLLTVCLLFSQMNPGAGTLTYPGQRSDGYNCVKGGGTCHYSPCPIYKKIEGTCYGGKAKCCK</sequence>
<dbReference type="Proteomes" id="UP000189704">
    <property type="component" value="Unplaced"/>
</dbReference>
<dbReference type="GO" id="GO:0005615">
    <property type="term" value="C:extracellular space"/>
    <property type="evidence" value="ECO:0007669"/>
    <property type="project" value="TreeGrafter"/>
</dbReference>
<dbReference type="GO" id="GO:0002227">
    <property type="term" value="P:innate immune response in mucosa"/>
    <property type="evidence" value="ECO:0007669"/>
    <property type="project" value="TreeGrafter"/>
</dbReference>
<keyword evidence="8" id="KW-1015">Disulfide bond</keyword>
<name>A0A3Q0DIU8_CARSF</name>
<dbReference type="PANTHER" id="PTHR21388:SF9">
    <property type="entry name" value="BETA-DEFENSIN 1"/>
    <property type="match status" value="1"/>
</dbReference>
<dbReference type="OrthoDB" id="9622366at2759"/>
<dbReference type="GeneID" id="110594855"/>
<keyword evidence="7" id="KW-0044">Antibiotic</keyword>
<evidence type="ECO:0000313" key="16">
    <source>
        <dbReference type="RefSeq" id="XP_021564459.1"/>
    </source>
</evidence>
<evidence type="ECO:0000256" key="1">
    <source>
        <dbReference type="ARBA" id="ARBA00004613"/>
    </source>
</evidence>
<evidence type="ECO:0000256" key="9">
    <source>
        <dbReference type="ARBA" id="ARBA00024380"/>
    </source>
</evidence>
<dbReference type="GO" id="GO:0050829">
    <property type="term" value="P:defense response to Gram-negative bacterium"/>
    <property type="evidence" value="ECO:0007669"/>
    <property type="project" value="TreeGrafter"/>
</dbReference>
<reference evidence="16" key="1">
    <citation type="submission" date="2025-08" db="UniProtKB">
        <authorList>
            <consortium name="RefSeq"/>
        </authorList>
    </citation>
    <scope>IDENTIFICATION</scope>
</reference>
<comment type="subcellular location">
    <subcellularLocation>
        <location evidence="1">Secreted</location>
    </subcellularLocation>
</comment>
<keyword evidence="15" id="KW-1185">Reference proteome</keyword>
<keyword evidence="3" id="KW-0964">Secreted</keyword>
<dbReference type="InterPro" id="IPR001855">
    <property type="entry name" value="Defensin_beta-like"/>
</dbReference>
<comment type="similarity">
    <text evidence="2">Belongs to the beta-defensin family.</text>
</comment>
<dbReference type="SUPFAM" id="SSF57392">
    <property type="entry name" value="Defensin-like"/>
    <property type="match status" value="1"/>
</dbReference>
<dbReference type="GO" id="GO:0050830">
    <property type="term" value="P:defense response to Gram-positive bacterium"/>
    <property type="evidence" value="ECO:0007669"/>
    <property type="project" value="TreeGrafter"/>
</dbReference>
<gene>
    <name evidence="16" type="primary">DEFB1</name>
</gene>
<protein>
    <recommendedName>
        <fullName evidence="11">Beta-defensin 1</fullName>
    </recommendedName>
    <alternativeName>
        <fullName evidence="12">Defensin, beta 1</fullName>
    </alternativeName>
</protein>
<evidence type="ECO:0000256" key="10">
    <source>
        <dbReference type="ARBA" id="ARBA00037394"/>
    </source>
</evidence>
<evidence type="ECO:0000256" key="11">
    <source>
        <dbReference type="ARBA" id="ARBA00040807"/>
    </source>
</evidence>
<comment type="subunit">
    <text evidence="9">Monomer. Homodimer.</text>
</comment>
<dbReference type="RefSeq" id="XP_021564459.1">
    <property type="nucleotide sequence ID" value="XM_021708784.1"/>
</dbReference>
<keyword evidence="6" id="KW-0211">Defensin</keyword>
<organism evidence="15 16">
    <name type="scientific">Carlito syrichta</name>
    <name type="common">Philippine tarsier</name>
    <name type="synonym">Tarsius syrichta</name>
    <dbReference type="NCBI Taxonomy" id="1868482"/>
    <lineage>
        <taxon>Eukaryota</taxon>
        <taxon>Metazoa</taxon>
        <taxon>Chordata</taxon>
        <taxon>Craniata</taxon>
        <taxon>Vertebrata</taxon>
        <taxon>Euteleostomi</taxon>
        <taxon>Mammalia</taxon>
        <taxon>Eutheria</taxon>
        <taxon>Euarchontoglires</taxon>
        <taxon>Primates</taxon>
        <taxon>Haplorrhini</taxon>
        <taxon>Tarsiiformes</taxon>
        <taxon>Tarsiidae</taxon>
        <taxon>Carlito</taxon>
    </lineage>
</organism>
<evidence type="ECO:0000256" key="4">
    <source>
        <dbReference type="ARBA" id="ARBA00022529"/>
    </source>
</evidence>
<evidence type="ECO:0000256" key="6">
    <source>
        <dbReference type="ARBA" id="ARBA00022940"/>
    </source>
</evidence>
<keyword evidence="5 13" id="KW-0732">Signal</keyword>
<evidence type="ECO:0000313" key="15">
    <source>
        <dbReference type="Proteomes" id="UP000189704"/>
    </source>
</evidence>
<proteinExistence type="inferred from homology"/>
<accession>A0A3Q0DIU8</accession>
<dbReference type="KEGG" id="csyr:110594855"/>
<keyword evidence="4" id="KW-0929">Antimicrobial</keyword>
<comment type="function">
    <text evidence="10">Has bactericidal activity. May act as a ligand for C-C chemokine receptor CCR6. Positively regulates the sperm motility and bactericidal activity in a CCR6-dependent manner. Binds to CCR6 and triggers Ca2+ mobilization in the sperm which is important for its motility.</text>
</comment>
<evidence type="ECO:0000256" key="5">
    <source>
        <dbReference type="ARBA" id="ARBA00022729"/>
    </source>
</evidence>
<dbReference type="CTD" id="1672"/>
<dbReference type="AlphaFoldDB" id="A0A3Q0DIU8"/>
<evidence type="ECO:0000256" key="13">
    <source>
        <dbReference type="SAM" id="SignalP"/>
    </source>
</evidence>
<feature type="domain" description="Beta-defensin-like" evidence="14">
    <location>
        <begin position="35"/>
        <end position="68"/>
    </location>
</feature>
<dbReference type="STRING" id="1868482.ENSTSYP00000012491"/>